<organism evidence="5 6">
    <name type="scientific">Phytoactinopolyspora mesophila</name>
    <dbReference type="NCBI Taxonomy" id="2650750"/>
    <lineage>
        <taxon>Bacteria</taxon>
        <taxon>Bacillati</taxon>
        <taxon>Actinomycetota</taxon>
        <taxon>Actinomycetes</taxon>
        <taxon>Jiangellales</taxon>
        <taxon>Jiangellaceae</taxon>
        <taxon>Phytoactinopolyspora</taxon>
    </lineage>
</organism>
<feature type="domain" description="HTH iclR-type" evidence="4">
    <location>
        <begin position="32"/>
        <end position="100"/>
    </location>
</feature>
<dbReference type="SUPFAM" id="SSF46785">
    <property type="entry name" value="Winged helix' DNA-binding domain"/>
    <property type="match status" value="1"/>
</dbReference>
<dbReference type="AlphaFoldDB" id="A0A7K3M8Q8"/>
<dbReference type="InterPro" id="IPR011991">
    <property type="entry name" value="ArsR-like_HTH"/>
</dbReference>
<dbReference type="GO" id="GO:0003677">
    <property type="term" value="F:DNA binding"/>
    <property type="evidence" value="ECO:0007669"/>
    <property type="project" value="InterPro"/>
</dbReference>
<proteinExistence type="predicted"/>
<comment type="caution">
    <text evidence="5">The sequence shown here is derived from an EMBL/GenBank/DDBJ whole genome shotgun (WGS) entry which is preliminary data.</text>
</comment>
<name>A0A7K3M8Q8_9ACTN</name>
<evidence type="ECO:0000259" key="4">
    <source>
        <dbReference type="PROSITE" id="PS51077"/>
    </source>
</evidence>
<dbReference type="GO" id="GO:0003700">
    <property type="term" value="F:DNA-binding transcription factor activity"/>
    <property type="evidence" value="ECO:0007669"/>
    <property type="project" value="TreeGrafter"/>
</dbReference>
<dbReference type="SMART" id="SM00346">
    <property type="entry name" value="HTH_ICLR"/>
    <property type="match status" value="1"/>
</dbReference>
<dbReference type="InterPro" id="IPR036388">
    <property type="entry name" value="WH-like_DNA-bd_sf"/>
</dbReference>
<dbReference type="SUPFAM" id="SSF55781">
    <property type="entry name" value="GAF domain-like"/>
    <property type="match status" value="1"/>
</dbReference>
<protein>
    <submittedName>
        <fullName evidence="5">Helix-turn-helix domain-containing protein</fullName>
    </submittedName>
</protein>
<dbReference type="PANTHER" id="PTHR30136">
    <property type="entry name" value="HELIX-TURN-HELIX TRANSCRIPTIONAL REGULATOR, ICLR FAMILY"/>
    <property type="match status" value="1"/>
</dbReference>
<dbReference type="InterPro" id="IPR029016">
    <property type="entry name" value="GAF-like_dom_sf"/>
</dbReference>
<dbReference type="Gene3D" id="1.10.10.10">
    <property type="entry name" value="Winged helix-like DNA-binding domain superfamily/Winged helix DNA-binding domain"/>
    <property type="match status" value="1"/>
</dbReference>
<dbReference type="Gene3D" id="3.30.450.40">
    <property type="match status" value="1"/>
</dbReference>
<keyword evidence="6" id="KW-1185">Reference proteome</keyword>
<dbReference type="InterPro" id="IPR050707">
    <property type="entry name" value="HTH_MetabolicPath_Reg"/>
</dbReference>
<dbReference type="CDD" id="cd00090">
    <property type="entry name" value="HTH_ARSR"/>
    <property type="match status" value="1"/>
</dbReference>
<feature type="region of interest" description="Disordered" evidence="3">
    <location>
        <begin position="1"/>
        <end position="29"/>
    </location>
</feature>
<feature type="compositionally biased region" description="Basic residues" evidence="3">
    <location>
        <begin position="1"/>
        <end position="11"/>
    </location>
</feature>
<dbReference type="PANTHER" id="PTHR30136:SF34">
    <property type="entry name" value="TRANSCRIPTIONAL REGULATOR"/>
    <property type="match status" value="1"/>
</dbReference>
<dbReference type="InterPro" id="IPR036390">
    <property type="entry name" value="WH_DNA-bd_sf"/>
</dbReference>
<dbReference type="EMBL" id="WLZY01000008">
    <property type="protein sequence ID" value="NDL59741.1"/>
    <property type="molecule type" value="Genomic_DNA"/>
</dbReference>
<reference evidence="5 6" key="1">
    <citation type="submission" date="2019-11" db="EMBL/GenBank/DDBJ databases">
        <authorList>
            <person name="Li X.-J."/>
            <person name="Feng X.-M."/>
        </authorList>
    </citation>
    <scope>NUCLEOTIDE SEQUENCE [LARGE SCALE GENOMIC DNA]</scope>
    <source>
        <strain evidence="5 6">XMNu-373</strain>
    </source>
</reference>
<feature type="compositionally biased region" description="Low complexity" evidence="3">
    <location>
        <begin position="12"/>
        <end position="29"/>
    </location>
</feature>
<dbReference type="GO" id="GO:0045892">
    <property type="term" value="P:negative regulation of DNA-templated transcription"/>
    <property type="evidence" value="ECO:0007669"/>
    <property type="project" value="TreeGrafter"/>
</dbReference>
<evidence type="ECO:0000256" key="1">
    <source>
        <dbReference type="ARBA" id="ARBA00023015"/>
    </source>
</evidence>
<sequence length="276" mass="29952">MPGTTRPRHPPTRSSTSSMANRAAAERSGASAKALANGVTVLQALVESNEPVSASEIARRVGLHQSSVSRILSTLAEAGYARKTGYRSFAPDFGVLSLGAAAITQFRLAHRPRKAMEDAARLARGAAVSLSVLWRGEVIYFLRTRGGDQPVLFNADGWPLHLSAPGLRLLLELPENEALELLRESRKKYGWERPESPAPQSEEEALARGRELLAHECLILDGWLKPGHMSSAITVDAPGEPPVALSVTGRTELADPDTIRLWLHSFRRSVEQALSD</sequence>
<keyword evidence="1" id="KW-0805">Transcription regulation</keyword>
<accession>A0A7K3M8Q8</accession>
<keyword evidence="2" id="KW-0804">Transcription</keyword>
<evidence type="ECO:0000256" key="3">
    <source>
        <dbReference type="SAM" id="MobiDB-lite"/>
    </source>
</evidence>
<dbReference type="PROSITE" id="PS51077">
    <property type="entry name" value="HTH_ICLR"/>
    <property type="match status" value="1"/>
</dbReference>
<dbReference type="InterPro" id="IPR005471">
    <property type="entry name" value="Tscrpt_reg_IclR_N"/>
</dbReference>
<gene>
    <name evidence="5" type="ORF">F7O44_21960</name>
</gene>
<evidence type="ECO:0000313" key="6">
    <source>
        <dbReference type="Proteomes" id="UP000460435"/>
    </source>
</evidence>
<dbReference type="Proteomes" id="UP000460435">
    <property type="component" value="Unassembled WGS sequence"/>
</dbReference>
<dbReference type="Pfam" id="PF09339">
    <property type="entry name" value="HTH_IclR"/>
    <property type="match status" value="1"/>
</dbReference>
<evidence type="ECO:0000313" key="5">
    <source>
        <dbReference type="EMBL" id="NDL59741.1"/>
    </source>
</evidence>
<evidence type="ECO:0000256" key="2">
    <source>
        <dbReference type="ARBA" id="ARBA00023163"/>
    </source>
</evidence>